<keyword evidence="3" id="KW-1185">Reference proteome</keyword>
<dbReference type="PANTHER" id="PTHR28309">
    <property type="entry name" value="REQUIRED FOR EXCISION 1-B DOMAIN-CONTAINING PROTEIN"/>
    <property type="match status" value="1"/>
</dbReference>
<protein>
    <submittedName>
        <fullName evidence="1 2">Uncharacterized protein</fullName>
    </submittedName>
</protein>
<dbReference type="Proteomes" id="UP000011087">
    <property type="component" value="Unassembled WGS sequence"/>
</dbReference>
<name>L1K157_GUITC</name>
<dbReference type="InterPro" id="IPR039491">
    <property type="entry name" value="REX1-B"/>
</dbReference>
<evidence type="ECO:0000313" key="3">
    <source>
        <dbReference type="Proteomes" id="UP000011087"/>
    </source>
</evidence>
<dbReference type="Pfam" id="PF14966">
    <property type="entry name" value="DNA_repr_REX1B"/>
    <property type="match status" value="1"/>
</dbReference>
<sequence>MWLNSSEDAGKSDCETDFIQVCNNVTSRFQTLSSQMISIEEELKLSQDNLMLANVIRKIQDEEREHLRLVIALQVERKRLDLLRLTADKATKSHNEHGEQHRCTCSAKTEEQIEDLQDLICIQEDKVKWMKQQTLNSESKINELLDEVRYWEVDKEMI</sequence>
<dbReference type="KEGG" id="gtt:GUITHDRAFT_99746"/>
<evidence type="ECO:0000313" key="2">
    <source>
        <dbReference type="EnsemblProtists" id="EKX54269"/>
    </source>
</evidence>
<dbReference type="PaxDb" id="55529-EKX54269"/>
<reference evidence="1 3" key="1">
    <citation type="journal article" date="2012" name="Nature">
        <title>Algal genomes reveal evolutionary mosaicism and the fate of nucleomorphs.</title>
        <authorList>
            <consortium name="DOE Joint Genome Institute"/>
            <person name="Curtis B.A."/>
            <person name="Tanifuji G."/>
            <person name="Burki F."/>
            <person name="Gruber A."/>
            <person name="Irimia M."/>
            <person name="Maruyama S."/>
            <person name="Arias M.C."/>
            <person name="Ball S.G."/>
            <person name="Gile G.H."/>
            <person name="Hirakawa Y."/>
            <person name="Hopkins J.F."/>
            <person name="Kuo A."/>
            <person name="Rensing S.A."/>
            <person name="Schmutz J."/>
            <person name="Symeonidi A."/>
            <person name="Elias M."/>
            <person name="Eveleigh R.J."/>
            <person name="Herman E.K."/>
            <person name="Klute M.J."/>
            <person name="Nakayama T."/>
            <person name="Obornik M."/>
            <person name="Reyes-Prieto A."/>
            <person name="Armbrust E.V."/>
            <person name="Aves S.J."/>
            <person name="Beiko R.G."/>
            <person name="Coutinho P."/>
            <person name="Dacks J.B."/>
            <person name="Durnford D.G."/>
            <person name="Fast N.M."/>
            <person name="Green B.R."/>
            <person name="Grisdale C.J."/>
            <person name="Hempel F."/>
            <person name="Henrissat B."/>
            <person name="Hoppner M.P."/>
            <person name="Ishida K."/>
            <person name="Kim E."/>
            <person name="Koreny L."/>
            <person name="Kroth P.G."/>
            <person name="Liu Y."/>
            <person name="Malik S.B."/>
            <person name="Maier U.G."/>
            <person name="McRose D."/>
            <person name="Mock T."/>
            <person name="Neilson J.A."/>
            <person name="Onodera N.T."/>
            <person name="Poole A.M."/>
            <person name="Pritham E.J."/>
            <person name="Richards T.A."/>
            <person name="Rocap G."/>
            <person name="Roy S.W."/>
            <person name="Sarai C."/>
            <person name="Schaack S."/>
            <person name="Shirato S."/>
            <person name="Slamovits C.H."/>
            <person name="Spencer D.F."/>
            <person name="Suzuki S."/>
            <person name="Worden A.Z."/>
            <person name="Zauner S."/>
            <person name="Barry K."/>
            <person name="Bell C."/>
            <person name="Bharti A.K."/>
            <person name="Crow J.A."/>
            <person name="Grimwood J."/>
            <person name="Kramer R."/>
            <person name="Lindquist E."/>
            <person name="Lucas S."/>
            <person name="Salamov A."/>
            <person name="McFadden G.I."/>
            <person name="Lane C.E."/>
            <person name="Keeling P.J."/>
            <person name="Gray M.W."/>
            <person name="Grigoriev I.V."/>
            <person name="Archibald J.M."/>
        </authorList>
    </citation>
    <scope>NUCLEOTIDE SEQUENCE</scope>
    <source>
        <strain evidence="1 3">CCMP2712</strain>
    </source>
</reference>
<dbReference type="GeneID" id="17311378"/>
<dbReference type="HOGENOM" id="CLU_1672614_0_0_1"/>
<dbReference type="RefSeq" id="XP_005841249.1">
    <property type="nucleotide sequence ID" value="XM_005841192.1"/>
</dbReference>
<proteinExistence type="predicted"/>
<reference evidence="2" key="3">
    <citation type="submission" date="2015-06" db="UniProtKB">
        <authorList>
            <consortium name="EnsemblProtists"/>
        </authorList>
    </citation>
    <scope>IDENTIFICATION</scope>
</reference>
<gene>
    <name evidence="1" type="ORF">GUITHDRAFT_99746</name>
</gene>
<dbReference type="OrthoDB" id="434723at2759"/>
<dbReference type="EnsemblProtists" id="EKX54269">
    <property type="protein sequence ID" value="EKX54269"/>
    <property type="gene ID" value="GUITHDRAFT_99746"/>
</dbReference>
<dbReference type="AlphaFoldDB" id="L1K157"/>
<organism evidence="1">
    <name type="scientific">Guillardia theta (strain CCMP2712)</name>
    <name type="common">Cryptophyte</name>
    <dbReference type="NCBI Taxonomy" id="905079"/>
    <lineage>
        <taxon>Eukaryota</taxon>
        <taxon>Cryptophyceae</taxon>
        <taxon>Pyrenomonadales</taxon>
        <taxon>Geminigeraceae</taxon>
        <taxon>Guillardia</taxon>
    </lineage>
</organism>
<accession>L1K157</accession>
<evidence type="ECO:0000313" key="1">
    <source>
        <dbReference type="EMBL" id="EKX54269.1"/>
    </source>
</evidence>
<dbReference type="PANTHER" id="PTHR28309:SF1">
    <property type="entry name" value="REQUIRED FOR EXCISION 1-B DOMAIN-CONTAINING PROTEIN"/>
    <property type="match status" value="1"/>
</dbReference>
<reference evidence="3" key="2">
    <citation type="submission" date="2012-11" db="EMBL/GenBank/DDBJ databases">
        <authorList>
            <person name="Kuo A."/>
            <person name="Curtis B.A."/>
            <person name="Tanifuji G."/>
            <person name="Burki F."/>
            <person name="Gruber A."/>
            <person name="Irimia M."/>
            <person name="Maruyama S."/>
            <person name="Arias M.C."/>
            <person name="Ball S.G."/>
            <person name="Gile G.H."/>
            <person name="Hirakawa Y."/>
            <person name="Hopkins J.F."/>
            <person name="Rensing S.A."/>
            <person name="Schmutz J."/>
            <person name="Symeonidi A."/>
            <person name="Elias M."/>
            <person name="Eveleigh R.J."/>
            <person name="Herman E.K."/>
            <person name="Klute M.J."/>
            <person name="Nakayama T."/>
            <person name="Obornik M."/>
            <person name="Reyes-Prieto A."/>
            <person name="Armbrust E.V."/>
            <person name="Aves S.J."/>
            <person name="Beiko R.G."/>
            <person name="Coutinho P."/>
            <person name="Dacks J.B."/>
            <person name="Durnford D.G."/>
            <person name="Fast N.M."/>
            <person name="Green B.R."/>
            <person name="Grisdale C."/>
            <person name="Hempe F."/>
            <person name="Henrissat B."/>
            <person name="Hoppner M.P."/>
            <person name="Ishida K.-I."/>
            <person name="Kim E."/>
            <person name="Koreny L."/>
            <person name="Kroth P.G."/>
            <person name="Liu Y."/>
            <person name="Malik S.-B."/>
            <person name="Maier U.G."/>
            <person name="McRose D."/>
            <person name="Mock T."/>
            <person name="Neilson J.A."/>
            <person name="Onodera N.T."/>
            <person name="Poole A.M."/>
            <person name="Pritham E.J."/>
            <person name="Richards T.A."/>
            <person name="Rocap G."/>
            <person name="Roy S.W."/>
            <person name="Sarai C."/>
            <person name="Schaack S."/>
            <person name="Shirato S."/>
            <person name="Slamovits C.H."/>
            <person name="Spencer D.F."/>
            <person name="Suzuki S."/>
            <person name="Worden A.Z."/>
            <person name="Zauner S."/>
            <person name="Barry K."/>
            <person name="Bell C."/>
            <person name="Bharti A.K."/>
            <person name="Crow J.A."/>
            <person name="Grimwood J."/>
            <person name="Kramer R."/>
            <person name="Lindquist E."/>
            <person name="Lucas S."/>
            <person name="Salamov A."/>
            <person name="McFadden G.I."/>
            <person name="Lane C.E."/>
            <person name="Keeling P.J."/>
            <person name="Gray M.W."/>
            <person name="Grigoriev I.V."/>
            <person name="Archibald J.M."/>
        </authorList>
    </citation>
    <scope>NUCLEOTIDE SEQUENCE</scope>
    <source>
        <strain evidence="3">CCMP2712</strain>
    </source>
</reference>
<dbReference type="EMBL" id="JH992967">
    <property type="protein sequence ID" value="EKX54269.1"/>
    <property type="molecule type" value="Genomic_DNA"/>
</dbReference>